<dbReference type="EMBL" id="AMGV01000002">
    <property type="protein sequence ID" value="KEF62010.1"/>
    <property type="molecule type" value="Genomic_DNA"/>
</dbReference>
<dbReference type="HOGENOM" id="CLU_1240147_0_0_1"/>
<comment type="caution">
    <text evidence="1">The sequence shown here is derived from an EMBL/GenBank/DDBJ whole genome shotgun (WGS) entry which is preliminary data.</text>
</comment>
<sequence length="223" mass="24600">MDGMRNEPEAAYFAEYSVLKLRAKSTVATDQQPSAPSDGLMSLRAAVLKASGTDVLPKQPIRRALIDSFFTNICHTVPVLSRPECNHSMLGLESMRDKFGLADTAAQRVSGLNHDRQILLHHCNVESIRRPAPGLGPWTDEQQMSGLNSLLMNVQQWCPDVNEILSDPGIGRVSPTALESVGNPSHWSLDDFNSVYDVSDESVFTNTVFDNFDIEDIFGIYSS</sequence>
<dbReference type="AlphaFoldDB" id="A0A072Q289"/>
<name>A0A072Q289_9EURO</name>
<keyword evidence="2" id="KW-1185">Reference proteome</keyword>
<evidence type="ECO:0000313" key="1">
    <source>
        <dbReference type="EMBL" id="KEF62010.1"/>
    </source>
</evidence>
<gene>
    <name evidence="1" type="ORF">A1O9_03582</name>
</gene>
<dbReference type="Proteomes" id="UP000027920">
    <property type="component" value="Unassembled WGS sequence"/>
</dbReference>
<dbReference type="RefSeq" id="XP_013264600.1">
    <property type="nucleotide sequence ID" value="XM_013409146.1"/>
</dbReference>
<organism evidence="1 2">
    <name type="scientific">Exophiala aquamarina CBS 119918</name>
    <dbReference type="NCBI Taxonomy" id="1182545"/>
    <lineage>
        <taxon>Eukaryota</taxon>
        <taxon>Fungi</taxon>
        <taxon>Dikarya</taxon>
        <taxon>Ascomycota</taxon>
        <taxon>Pezizomycotina</taxon>
        <taxon>Eurotiomycetes</taxon>
        <taxon>Chaetothyriomycetidae</taxon>
        <taxon>Chaetothyriales</taxon>
        <taxon>Herpotrichiellaceae</taxon>
        <taxon>Exophiala</taxon>
    </lineage>
</organism>
<reference evidence="1 2" key="1">
    <citation type="submission" date="2013-03" db="EMBL/GenBank/DDBJ databases">
        <title>The Genome Sequence of Exophiala aquamarina CBS 119918.</title>
        <authorList>
            <consortium name="The Broad Institute Genomics Platform"/>
            <person name="Cuomo C."/>
            <person name="de Hoog S."/>
            <person name="Gorbushina A."/>
            <person name="Walker B."/>
            <person name="Young S.K."/>
            <person name="Zeng Q."/>
            <person name="Gargeya S."/>
            <person name="Fitzgerald M."/>
            <person name="Haas B."/>
            <person name="Abouelleil A."/>
            <person name="Allen A.W."/>
            <person name="Alvarado L."/>
            <person name="Arachchi H.M."/>
            <person name="Berlin A.M."/>
            <person name="Chapman S.B."/>
            <person name="Gainer-Dewar J."/>
            <person name="Goldberg J."/>
            <person name="Griggs A."/>
            <person name="Gujja S."/>
            <person name="Hansen M."/>
            <person name="Howarth C."/>
            <person name="Imamovic A."/>
            <person name="Ireland A."/>
            <person name="Larimer J."/>
            <person name="McCowan C."/>
            <person name="Murphy C."/>
            <person name="Pearson M."/>
            <person name="Poon T.W."/>
            <person name="Priest M."/>
            <person name="Roberts A."/>
            <person name="Saif S."/>
            <person name="Shea T."/>
            <person name="Sisk P."/>
            <person name="Sykes S."/>
            <person name="Wortman J."/>
            <person name="Nusbaum C."/>
            <person name="Birren B."/>
        </authorList>
    </citation>
    <scope>NUCLEOTIDE SEQUENCE [LARGE SCALE GENOMIC DNA]</scope>
    <source>
        <strain evidence="1 2">CBS 119918</strain>
    </source>
</reference>
<evidence type="ECO:0000313" key="2">
    <source>
        <dbReference type="Proteomes" id="UP000027920"/>
    </source>
</evidence>
<proteinExistence type="predicted"/>
<dbReference type="GeneID" id="25278516"/>
<protein>
    <submittedName>
        <fullName evidence="1">Uncharacterized protein</fullName>
    </submittedName>
</protein>
<dbReference type="VEuPathDB" id="FungiDB:A1O9_03582"/>
<accession>A0A072Q289</accession>